<comment type="caution">
    <text evidence="1">The sequence shown here is derived from an EMBL/GenBank/DDBJ whole genome shotgun (WGS) entry which is preliminary data.</text>
</comment>
<organism evidence="1 2">
    <name type="scientific">Trifolium medium</name>
    <dbReference type="NCBI Taxonomy" id="97028"/>
    <lineage>
        <taxon>Eukaryota</taxon>
        <taxon>Viridiplantae</taxon>
        <taxon>Streptophyta</taxon>
        <taxon>Embryophyta</taxon>
        <taxon>Tracheophyta</taxon>
        <taxon>Spermatophyta</taxon>
        <taxon>Magnoliopsida</taxon>
        <taxon>eudicotyledons</taxon>
        <taxon>Gunneridae</taxon>
        <taxon>Pentapetalae</taxon>
        <taxon>rosids</taxon>
        <taxon>fabids</taxon>
        <taxon>Fabales</taxon>
        <taxon>Fabaceae</taxon>
        <taxon>Papilionoideae</taxon>
        <taxon>50 kb inversion clade</taxon>
        <taxon>NPAAA clade</taxon>
        <taxon>Hologalegina</taxon>
        <taxon>IRL clade</taxon>
        <taxon>Trifolieae</taxon>
        <taxon>Trifolium</taxon>
    </lineage>
</organism>
<dbReference type="AlphaFoldDB" id="A0A392RX57"/>
<reference evidence="1 2" key="1">
    <citation type="journal article" date="2018" name="Front. Plant Sci.">
        <title>Red Clover (Trifolium pratense) and Zigzag Clover (T. medium) - A Picture of Genomic Similarities and Differences.</title>
        <authorList>
            <person name="Dluhosova J."/>
            <person name="Istvanek J."/>
            <person name="Nedelnik J."/>
            <person name="Repkova J."/>
        </authorList>
    </citation>
    <scope>NUCLEOTIDE SEQUENCE [LARGE SCALE GENOMIC DNA]</scope>
    <source>
        <strain evidence="2">cv. 10/8</strain>
        <tissue evidence="1">Leaf</tissue>
    </source>
</reference>
<sequence length="50" mass="5052">VAVSLRQLGGSVSTGIIASEPYTIVNGASPVEDWGVLILLVHLPAGAPLI</sequence>
<protein>
    <submittedName>
        <fullName evidence="1">Uncharacterized protein</fullName>
    </submittedName>
</protein>
<name>A0A392RX57_9FABA</name>
<dbReference type="Proteomes" id="UP000265520">
    <property type="component" value="Unassembled WGS sequence"/>
</dbReference>
<accession>A0A392RX57</accession>
<feature type="non-terminal residue" evidence="1">
    <location>
        <position position="1"/>
    </location>
</feature>
<keyword evidence="2" id="KW-1185">Reference proteome</keyword>
<proteinExistence type="predicted"/>
<evidence type="ECO:0000313" key="1">
    <source>
        <dbReference type="EMBL" id="MCI40747.1"/>
    </source>
</evidence>
<evidence type="ECO:0000313" key="2">
    <source>
        <dbReference type="Proteomes" id="UP000265520"/>
    </source>
</evidence>
<dbReference type="EMBL" id="LXQA010283514">
    <property type="protein sequence ID" value="MCI40747.1"/>
    <property type="molecule type" value="Genomic_DNA"/>
</dbReference>